<sequence length="412" mass="47567">MASPKHLEILGEEDCQNTLEKFLGTKNFQITSFEVKDFHNPYQGLVGEHFTLEVRYVRDNKQECDEFFVKSVSTNPLMSTFSKEILVYEKEKFFYELLDQYRKYNIDTSFAPRGLFFKPRVVVLEDLSRGYKGSEKRQPLDLAQCRNCLQAIAKFHASSIIYERKKSEELGKKFSLNDDNPEILEDKLASTKECLASKFMSCSLEGVFTLIDLVLEGYRTNEELKTKLVDVVSQDTDDEGLISGLLHGDLWTSNFLYSYHQDGKIADTKLLDFQMIKYGPLELDVAEFLMSNTTHSFRLQHFDPLVEHYHAALSQSLSAAGLRPHEVLPPTPTFVTSCNNFKLAGKIHAVVDHSYTFMADEIYGDVMKSEESFKKFLFEERSRYIIESYNENEAFKKVLCQDIVELRDLLFS</sequence>
<name>A0AA38MFF5_9CUCU</name>
<dbReference type="Proteomes" id="UP001168821">
    <property type="component" value="Unassembled WGS sequence"/>
</dbReference>
<evidence type="ECO:0000313" key="3">
    <source>
        <dbReference type="Proteomes" id="UP001168821"/>
    </source>
</evidence>
<dbReference type="PANTHER" id="PTHR11012">
    <property type="entry name" value="PROTEIN KINASE-LIKE DOMAIN-CONTAINING"/>
    <property type="match status" value="1"/>
</dbReference>
<evidence type="ECO:0000313" key="2">
    <source>
        <dbReference type="EMBL" id="KAJ3654066.1"/>
    </source>
</evidence>
<dbReference type="EMBL" id="JALNTZ010000004">
    <property type="protein sequence ID" value="KAJ3654066.1"/>
    <property type="molecule type" value="Genomic_DNA"/>
</dbReference>
<dbReference type="SUPFAM" id="SSF56112">
    <property type="entry name" value="Protein kinase-like (PK-like)"/>
    <property type="match status" value="1"/>
</dbReference>
<dbReference type="InterPro" id="IPR011009">
    <property type="entry name" value="Kinase-like_dom_sf"/>
</dbReference>
<comment type="caution">
    <text evidence="2">The sequence shown here is derived from an EMBL/GenBank/DDBJ whole genome shotgun (WGS) entry which is preliminary data.</text>
</comment>
<reference evidence="2" key="1">
    <citation type="journal article" date="2023" name="G3 (Bethesda)">
        <title>Whole genome assemblies of Zophobas morio and Tenebrio molitor.</title>
        <authorList>
            <person name="Kaur S."/>
            <person name="Stinson S.A."/>
            <person name="diCenzo G.C."/>
        </authorList>
    </citation>
    <scope>NUCLEOTIDE SEQUENCE</scope>
    <source>
        <strain evidence="2">QUZm001</strain>
    </source>
</reference>
<dbReference type="Pfam" id="PF02958">
    <property type="entry name" value="EcKL"/>
    <property type="match status" value="1"/>
</dbReference>
<proteinExistence type="predicted"/>
<dbReference type="InterPro" id="IPR015897">
    <property type="entry name" value="CHK_kinase-like"/>
</dbReference>
<gene>
    <name evidence="2" type="ORF">Zmor_013280</name>
</gene>
<dbReference type="SMART" id="SM00587">
    <property type="entry name" value="CHK"/>
    <property type="match status" value="1"/>
</dbReference>
<protein>
    <recommendedName>
        <fullName evidence="1">CHK kinase-like domain-containing protein</fullName>
    </recommendedName>
</protein>
<dbReference type="PANTHER" id="PTHR11012:SF48">
    <property type="entry name" value="CHK KINASE-LIKE DOMAIN-CONTAINING PROTEIN-RELATED"/>
    <property type="match status" value="1"/>
</dbReference>
<keyword evidence="3" id="KW-1185">Reference proteome</keyword>
<evidence type="ECO:0000259" key="1">
    <source>
        <dbReference type="SMART" id="SM00587"/>
    </source>
</evidence>
<organism evidence="2 3">
    <name type="scientific">Zophobas morio</name>
    <dbReference type="NCBI Taxonomy" id="2755281"/>
    <lineage>
        <taxon>Eukaryota</taxon>
        <taxon>Metazoa</taxon>
        <taxon>Ecdysozoa</taxon>
        <taxon>Arthropoda</taxon>
        <taxon>Hexapoda</taxon>
        <taxon>Insecta</taxon>
        <taxon>Pterygota</taxon>
        <taxon>Neoptera</taxon>
        <taxon>Endopterygota</taxon>
        <taxon>Coleoptera</taxon>
        <taxon>Polyphaga</taxon>
        <taxon>Cucujiformia</taxon>
        <taxon>Tenebrionidae</taxon>
        <taxon>Zophobas</taxon>
    </lineage>
</organism>
<dbReference type="InterPro" id="IPR004119">
    <property type="entry name" value="EcKL"/>
</dbReference>
<dbReference type="Gene3D" id="3.90.1200.10">
    <property type="match status" value="1"/>
</dbReference>
<accession>A0AA38MFF5</accession>
<feature type="domain" description="CHK kinase-like" evidence="1">
    <location>
        <begin position="122"/>
        <end position="319"/>
    </location>
</feature>
<dbReference type="AlphaFoldDB" id="A0AA38MFF5"/>